<dbReference type="EMBL" id="GBRH01222219">
    <property type="protein sequence ID" value="JAD75676.1"/>
    <property type="molecule type" value="Transcribed_RNA"/>
</dbReference>
<organism evidence="1">
    <name type="scientific">Arundo donax</name>
    <name type="common">Giant reed</name>
    <name type="synonym">Donax arundinaceus</name>
    <dbReference type="NCBI Taxonomy" id="35708"/>
    <lineage>
        <taxon>Eukaryota</taxon>
        <taxon>Viridiplantae</taxon>
        <taxon>Streptophyta</taxon>
        <taxon>Embryophyta</taxon>
        <taxon>Tracheophyta</taxon>
        <taxon>Spermatophyta</taxon>
        <taxon>Magnoliopsida</taxon>
        <taxon>Liliopsida</taxon>
        <taxon>Poales</taxon>
        <taxon>Poaceae</taxon>
        <taxon>PACMAD clade</taxon>
        <taxon>Arundinoideae</taxon>
        <taxon>Arundineae</taxon>
        <taxon>Arundo</taxon>
    </lineage>
</organism>
<dbReference type="AlphaFoldDB" id="A0A0A9CJD2"/>
<protein>
    <submittedName>
        <fullName evidence="1">Uncharacterized protein</fullName>
    </submittedName>
</protein>
<reference evidence="1" key="2">
    <citation type="journal article" date="2015" name="Data Brief">
        <title>Shoot transcriptome of the giant reed, Arundo donax.</title>
        <authorList>
            <person name="Barrero R.A."/>
            <person name="Guerrero F.D."/>
            <person name="Moolhuijzen P."/>
            <person name="Goolsby J.A."/>
            <person name="Tidwell J."/>
            <person name="Bellgard S.E."/>
            <person name="Bellgard M.I."/>
        </authorList>
    </citation>
    <scope>NUCLEOTIDE SEQUENCE</scope>
    <source>
        <tissue evidence="1">Shoot tissue taken approximately 20 cm above the soil surface</tissue>
    </source>
</reference>
<name>A0A0A9CJD2_ARUDO</name>
<reference evidence="1" key="1">
    <citation type="submission" date="2014-09" db="EMBL/GenBank/DDBJ databases">
        <authorList>
            <person name="Magalhaes I.L.F."/>
            <person name="Oliveira U."/>
            <person name="Santos F.R."/>
            <person name="Vidigal T.H.D.A."/>
            <person name="Brescovit A.D."/>
            <person name="Santos A.J."/>
        </authorList>
    </citation>
    <scope>NUCLEOTIDE SEQUENCE</scope>
    <source>
        <tissue evidence="1">Shoot tissue taken approximately 20 cm above the soil surface</tissue>
    </source>
</reference>
<sequence length="46" mass="5232">MEGEKVPAGQLQQHWLLWISSWMGEVAKPRHLPYLAGSIVDLNIEC</sequence>
<accession>A0A0A9CJD2</accession>
<evidence type="ECO:0000313" key="1">
    <source>
        <dbReference type="EMBL" id="JAD75676.1"/>
    </source>
</evidence>
<proteinExistence type="predicted"/>